<dbReference type="EMBL" id="BDIP01005652">
    <property type="protein sequence ID" value="GCA63950.1"/>
    <property type="molecule type" value="Genomic_DNA"/>
</dbReference>
<evidence type="ECO:0000313" key="3">
    <source>
        <dbReference type="EMBL" id="GCA63950.1"/>
    </source>
</evidence>
<dbReference type="AlphaFoldDB" id="A0A391NTN0"/>
<feature type="region of interest" description="Disordered" evidence="1">
    <location>
        <begin position="27"/>
        <end position="50"/>
    </location>
</feature>
<feature type="chain" id="PRO_5017239045" evidence="2">
    <location>
        <begin position="22"/>
        <end position="104"/>
    </location>
</feature>
<feature type="compositionally biased region" description="Basic and acidic residues" evidence="1">
    <location>
        <begin position="27"/>
        <end position="44"/>
    </location>
</feature>
<keyword evidence="4" id="KW-1185">Reference proteome</keyword>
<evidence type="ECO:0000256" key="1">
    <source>
        <dbReference type="SAM" id="MobiDB-lite"/>
    </source>
</evidence>
<reference evidence="3 4" key="1">
    <citation type="journal article" date="2018" name="PLoS ONE">
        <title>The draft genome of Kipferlia bialata reveals reductive genome evolution in fornicate parasites.</title>
        <authorList>
            <person name="Tanifuji G."/>
            <person name="Takabayashi S."/>
            <person name="Kume K."/>
            <person name="Takagi M."/>
            <person name="Nakayama T."/>
            <person name="Kamikawa R."/>
            <person name="Inagaki Y."/>
            <person name="Hashimoto T."/>
        </authorList>
    </citation>
    <scope>NUCLEOTIDE SEQUENCE [LARGE SCALE GENOMIC DNA]</scope>
    <source>
        <strain evidence="3">NY0173</strain>
    </source>
</reference>
<accession>A0A391NTN0</accession>
<feature type="non-terminal residue" evidence="3">
    <location>
        <position position="1"/>
    </location>
</feature>
<organism evidence="3 4">
    <name type="scientific">Kipferlia bialata</name>
    <dbReference type="NCBI Taxonomy" id="797122"/>
    <lineage>
        <taxon>Eukaryota</taxon>
        <taxon>Metamonada</taxon>
        <taxon>Carpediemonas-like organisms</taxon>
        <taxon>Kipferlia</taxon>
    </lineage>
</organism>
<feature type="signal peptide" evidence="2">
    <location>
        <begin position="1"/>
        <end position="21"/>
    </location>
</feature>
<proteinExistence type="predicted"/>
<evidence type="ECO:0000256" key="2">
    <source>
        <dbReference type="SAM" id="SignalP"/>
    </source>
</evidence>
<protein>
    <submittedName>
        <fullName evidence="3">Uncharacterized protein</fullName>
    </submittedName>
</protein>
<feature type="compositionally biased region" description="Basic and acidic residues" evidence="1">
    <location>
        <begin position="78"/>
        <end position="92"/>
    </location>
</feature>
<name>A0A391NTN0_9EUKA</name>
<gene>
    <name evidence="3" type="ORF">KIPB_012625</name>
</gene>
<keyword evidence="2" id="KW-0732">Signal</keyword>
<comment type="caution">
    <text evidence="3">The sequence shown here is derived from an EMBL/GenBank/DDBJ whole genome shotgun (WGS) entry which is preliminary data.</text>
</comment>
<evidence type="ECO:0000313" key="4">
    <source>
        <dbReference type="Proteomes" id="UP000265618"/>
    </source>
</evidence>
<sequence length="104" mass="11207">MTPLILALVALILALVAFIVTRKDSVEAEAEPAKEEAPKVEHKTPVATKPIPTFNEQTEEIPVYDLASPDVAGGAAPRRLESEKLRMHKDEETTAPVQAAPAPE</sequence>
<feature type="region of interest" description="Disordered" evidence="1">
    <location>
        <begin position="68"/>
        <end position="104"/>
    </location>
</feature>
<dbReference type="Proteomes" id="UP000265618">
    <property type="component" value="Unassembled WGS sequence"/>
</dbReference>